<dbReference type="InterPro" id="IPR036097">
    <property type="entry name" value="HisK_dim/P_sf"/>
</dbReference>
<reference evidence="10" key="2">
    <citation type="journal article" date="2022" name="Front. Microbiol.">
        <title>Comparative Genomic Analysis Revealed Distinct Molecular Components and Organization of CO2-Concentrating Mechanism in Thermophilic Cyanobacteria.</title>
        <authorList>
            <person name="Tang J."/>
            <person name="Zhou H."/>
            <person name="Yao D."/>
            <person name="Riaz S."/>
            <person name="You D."/>
            <person name="Klepacz-Smolka A."/>
            <person name="Daroch M."/>
        </authorList>
    </citation>
    <scope>NUCLEOTIDE SEQUENCE [LARGE SCALE GENOMIC DNA]</scope>
    <source>
        <strain evidence="10">PCC 6715</strain>
    </source>
</reference>
<dbReference type="GO" id="GO:0004721">
    <property type="term" value="F:phosphoprotein phosphatase activity"/>
    <property type="evidence" value="ECO:0007669"/>
    <property type="project" value="TreeGrafter"/>
</dbReference>
<dbReference type="InterPro" id="IPR035965">
    <property type="entry name" value="PAS-like_dom_sf"/>
</dbReference>
<evidence type="ECO:0000256" key="6">
    <source>
        <dbReference type="ARBA" id="ARBA00023012"/>
    </source>
</evidence>
<sequence>MELAFLGVGFLLGIGVWLWQRTHLQRQLEAILAQYNVHPLRSSLPQRVQTALAQQAIAQQHCLSQIERYQAILDAAPVAYLEVDAANRIVFCNQQARSLFRLSTPHGRLLLELVRSYELDCLIEEVREQNAITEKEWLYGFLTPTGQTRRKPLRGRGIPIAEAHVGIFLEDREEVTRLRDERDRWATDVAHELKTPLTSLRLVAETLQQRVPEPLRDWVDRLLDEIIRLSLLVQELLDLNRLAHTPLSEIERHSLDLVQVIHTAWQSLAPLAQHKQIDHTYTGPAQLPYYGNEAQLLRLLVNLYDNSIKYCGRGDHVMTRLLQASSESHYLCLEIIDTGNGFPSKDLPYIFDRFYRGQSRRHRLVQPATGDVTTIAPIGSGSGLGLAIARQIVECHGGYIQAANHPEYGGAWLRIYLPITSEAGTAAL</sequence>
<evidence type="ECO:0000256" key="7">
    <source>
        <dbReference type="ARBA" id="ARBA00023136"/>
    </source>
</evidence>
<evidence type="ECO:0000313" key="9">
    <source>
        <dbReference type="EMBL" id="ATS17772.1"/>
    </source>
</evidence>
<dbReference type="EMBL" id="CP018092">
    <property type="protein sequence ID" value="ATS17772.1"/>
    <property type="molecule type" value="Genomic_DNA"/>
</dbReference>
<keyword evidence="3" id="KW-0597">Phosphoprotein</keyword>
<dbReference type="PANTHER" id="PTHR45453:SF1">
    <property type="entry name" value="PHOSPHATE REGULON SENSOR PROTEIN PHOR"/>
    <property type="match status" value="1"/>
</dbReference>
<dbReference type="RefSeq" id="WP_099798126.1">
    <property type="nucleotide sequence ID" value="NZ_CP018092.1"/>
</dbReference>
<reference evidence="9 10" key="1">
    <citation type="submission" date="2016-11" db="EMBL/GenBank/DDBJ databases">
        <title>Complete genome sequence of thermophilic cyanobacteria strain Synechococcus sp. PCC6715.</title>
        <authorList>
            <person name="Tang J."/>
            <person name="Daroch M."/>
            <person name="Liang Y."/>
            <person name="Jiang D."/>
            <person name="Shah M."/>
        </authorList>
    </citation>
    <scope>NUCLEOTIDE SEQUENCE [LARGE SCALE GENOMIC DNA]</scope>
    <source>
        <strain evidence="9 10">PCC 6715</strain>
    </source>
</reference>
<dbReference type="EC" id="2.7.13.3" evidence="2"/>
<keyword evidence="4" id="KW-0808">Transferase</keyword>
<dbReference type="PANTHER" id="PTHR45453">
    <property type="entry name" value="PHOSPHATE REGULON SENSOR PROTEIN PHOR"/>
    <property type="match status" value="1"/>
</dbReference>
<dbReference type="Pfam" id="PF02518">
    <property type="entry name" value="HATPase_c"/>
    <property type="match status" value="1"/>
</dbReference>
<keyword evidence="6" id="KW-0902">Two-component regulatory system</keyword>
<dbReference type="Proteomes" id="UP000231057">
    <property type="component" value="Chromosome"/>
</dbReference>
<dbReference type="SUPFAM" id="SSF47384">
    <property type="entry name" value="Homodimeric domain of signal transducing histidine kinase"/>
    <property type="match status" value="1"/>
</dbReference>
<protein>
    <recommendedName>
        <fullName evidence="2">histidine kinase</fullName>
        <ecNumber evidence="2">2.7.13.3</ecNumber>
    </recommendedName>
</protein>
<evidence type="ECO:0000256" key="1">
    <source>
        <dbReference type="ARBA" id="ARBA00000085"/>
    </source>
</evidence>
<proteinExistence type="predicted"/>
<dbReference type="SUPFAM" id="SSF55874">
    <property type="entry name" value="ATPase domain of HSP90 chaperone/DNA topoisomerase II/histidine kinase"/>
    <property type="match status" value="1"/>
</dbReference>
<dbReference type="AlphaFoldDB" id="A0A2D2PZU9"/>
<dbReference type="GO" id="GO:0005886">
    <property type="term" value="C:plasma membrane"/>
    <property type="evidence" value="ECO:0007669"/>
    <property type="project" value="TreeGrafter"/>
</dbReference>
<dbReference type="Gene3D" id="3.30.565.10">
    <property type="entry name" value="Histidine kinase-like ATPase, C-terminal domain"/>
    <property type="match status" value="1"/>
</dbReference>
<dbReference type="SMART" id="SM00387">
    <property type="entry name" value="HATPase_c"/>
    <property type="match status" value="1"/>
</dbReference>
<dbReference type="Gene3D" id="3.30.450.20">
    <property type="entry name" value="PAS domain"/>
    <property type="match status" value="1"/>
</dbReference>
<keyword evidence="5" id="KW-0418">Kinase</keyword>
<dbReference type="PRINTS" id="PR00344">
    <property type="entry name" value="BCTRLSENSOR"/>
</dbReference>
<dbReference type="InterPro" id="IPR003661">
    <property type="entry name" value="HisK_dim/P_dom"/>
</dbReference>
<evidence type="ECO:0000256" key="5">
    <source>
        <dbReference type="ARBA" id="ARBA00022777"/>
    </source>
</evidence>
<feature type="domain" description="Histidine kinase" evidence="8">
    <location>
        <begin position="188"/>
        <end position="421"/>
    </location>
</feature>
<gene>
    <name evidence="9" type="ORF">BRW62_02325</name>
</gene>
<dbReference type="SMART" id="SM00091">
    <property type="entry name" value="PAS"/>
    <property type="match status" value="1"/>
</dbReference>
<dbReference type="InterPro" id="IPR050351">
    <property type="entry name" value="BphY/WalK/GraS-like"/>
</dbReference>
<dbReference type="CDD" id="cd00130">
    <property type="entry name" value="PAS"/>
    <property type="match status" value="1"/>
</dbReference>
<organism evidence="9 10">
    <name type="scientific">Parathermosynechococcus lividus PCC 6715</name>
    <dbReference type="NCBI Taxonomy" id="1917166"/>
    <lineage>
        <taxon>Bacteria</taxon>
        <taxon>Bacillati</taxon>
        <taxon>Cyanobacteriota</taxon>
        <taxon>Cyanophyceae</taxon>
        <taxon>Acaryochloridales</taxon>
        <taxon>Thermosynechococcaceae</taxon>
        <taxon>Parathermosynechococcus</taxon>
    </lineage>
</organism>
<dbReference type="InterPro" id="IPR036890">
    <property type="entry name" value="HATPase_C_sf"/>
</dbReference>
<evidence type="ECO:0000259" key="8">
    <source>
        <dbReference type="PROSITE" id="PS50109"/>
    </source>
</evidence>
<keyword evidence="7" id="KW-0472">Membrane</keyword>
<dbReference type="PROSITE" id="PS50109">
    <property type="entry name" value="HIS_KIN"/>
    <property type="match status" value="1"/>
</dbReference>
<dbReference type="InterPro" id="IPR000014">
    <property type="entry name" value="PAS"/>
</dbReference>
<evidence type="ECO:0000313" key="10">
    <source>
        <dbReference type="Proteomes" id="UP000231057"/>
    </source>
</evidence>
<dbReference type="Gene3D" id="1.10.287.130">
    <property type="match status" value="1"/>
</dbReference>
<accession>A0A2D2PZU9</accession>
<dbReference type="CDD" id="cd00075">
    <property type="entry name" value="HATPase"/>
    <property type="match status" value="1"/>
</dbReference>
<dbReference type="Pfam" id="PF13188">
    <property type="entry name" value="PAS_8"/>
    <property type="match status" value="1"/>
</dbReference>
<dbReference type="SMART" id="SM00388">
    <property type="entry name" value="HisKA"/>
    <property type="match status" value="1"/>
</dbReference>
<dbReference type="InterPro" id="IPR004358">
    <property type="entry name" value="Sig_transdc_His_kin-like_C"/>
</dbReference>
<dbReference type="SUPFAM" id="SSF55785">
    <property type="entry name" value="PYP-like sensor domain (PAS domain)"/>
    <property type="match status" value="1"/>
</dbReference>
<dbReference type="OrthoDB" id="9773956at2"/>
<evidence type="ECO:0000256" key="3">
    <source>
        <dbReference type="ARBA" id="ARBA00022553"/>
    </source>
</evidence>
<evidence type="ECO:0000256" key="2">
    <source>
        <dbReference type="ARBA" id="ARBA00012438"/>
    </source>
</evidence>
<name>A0A2D2PZU9_PARLV</name>
<dbReference type="CDD" id="cd00082">
    <property type="entry name" value="HisKA"/>
    <property type="match status" value="1"/>
</dbReference>
<evidence type="ECO:0000256" key="4">
    <source>
        <dbReference type="ARBA" id="ARBA00022679"/>
    </source>
</evidence>
<keyword evidence="10" id="KW-1185">Reference proteome</keyword>
<dbReference type="GO" id="GO:0016036">
    <property type="term" value="P:cellular response to phosphate starvation"/>
    <property type="evidence" value="ECO:0007669"/>
    <property type="project" value="TreeGrafter"/>
</dbReference>
<dbReference type="GO" id="GO:0000155">
    <property type="term" value="F:phosphorelay sensor kinase activity"/>
    <property type="evidence" value="ECO:0007669"/>
    <property type="project" value="InterPro"/>
</dbReference>
<dbReference type="InterPro" id="IPR005467">
    <property type="entry name" value="His_kinase_dom"/>
</dbReference>
<dbReference type="InterPro" id="IPR003594">
    <property type="entry name" value="HATPase_dom"/>
</dbReference>
<dbReference type="Pfam" id="PF00512">
    <property type="entry name" value="HisKA"/>
    <property type="match status" value="1"/>
</dbReference>
<dbReference type="KEGG" id="slw:BRW62_02325"/>
<comment type="catalytic activity">
    <reaction evidence="1">
        <text>ATP + protein L-histidine = ADP + protein N-phospho-L-histidine.</text>
        <dbReference type="EC" id="2.7.13.3"/>
    </reaction>
</comment>